<dbReference type="GO" id="GO:0006412">
    <property type="term" value="P:translation"/>
    <property type="evidence" value="ECO:0007669"/>
    <property type="project" value="UniProtKB-UniRule"/>
</dbReference>
<keyword evidence="5" id="KW-0694">RNA-binding</keyword>
<dbReference type="GO" id="GO:1990904">
    <property type="term" value="C:ribonucleoprotein complex"/>
    <property type="evidence" value="ECO:0007669"/>
    <property type="project" value="UniProtKB-KW"/>
</dbReference>
<dbReference type="GO" id="GO:0005840">
    <property type="term" value="C:ribosome"/>
    <property type="evidence" value="ECO:0007669"/>
    <property type="project" value="UniProtKB-KW"/>
</dbReference>
<proteinExistence type="inferred from homology"/>
<evidence type="ECO:0000313" key="8">
    <source>
        <dbReference type="Proteomes" id="UP000230273"/>
    </source>
</evidence>
<evidence type="ECO:0000259" key="6">
    <source>
        <dbReference type="SMART" id="SM00739"/>
    </source>
</evidence>
<dbReference type="Pfam" id="PF17136">
    <property type="entry name" value="ribosomal_L24"/>
    <property type="match status" value="1"/>
</dbReference>
<evidence type="ECO:0000313" key="7">
    <source>
        <dbReference type="EMBL" id="PIP23658.1"/>
    </source>
</evidence>
<dbReference type="Gene3D" id="2.30.30.30">
    <property type="match status" value="1"/>
</dbReference>
<evidence type="ECO:0000256" key="2">
    <source>
        <dbReference type="ARBA" id="ARBA00022980"/>
    </source>
</evidence>
<protein>
    <recommendedName>
        <fullName evidence="4 5">Large ribosomal subunit protein uL24</fullName>
    </recommendedName>
</protein>
<organism evidence="7 8">
    <name type="scientific">Candidatus Nealsonbacteria bacterium CG23_combo_of_CG06-09_8_20_14_all_38_19</name>
    <dbReference type="NCBI Taxonomy" id="1974721"/>
    <lineage>
        <taxon>Bacteria</taxon>
        <taxon>Candidatus Nealsoniibacteriota</taxon>
    </lineage>
</organism>
<dbReference type="EMBL" id="PCRP01000032">
    <property type="protein sequence ID" value="PIP23658.1"/>
    <property type="molecule type" value="Genomic_DNA"/>
</dbReference>
<dbReference type="InterPro" id="IPR041988">
    <property type="entry name" value="Ribosomal_uL24_KOW"/>
</dbReference>
<dbReference type="PANTHER" id="PTHR12903">
    <property type="entry name" value="MITOCHONDRIAL RIBOSOMAL PROTEIN L24"/>
    <property type="match status" value="1"/>
</dbReference>
<dbReference type="AlphaFoldDB" id="A0A2G9YWN2"/>
<evidence type="ECO:0000256" key="5">
    <source>
        <dbReference type="HAMAP-Rule" id="MF_01326"/>
    </source>
</evidence>
<dbReference type="CDD" id="cd00065">
    <property type="entry name" value="FYVE_like_SF"/>
    <property type="match status" value="1"/>
</dbReference>
<dbReference type="GO" id="GO:0003735">
    <property type="term" value="F:structural constituent of ribosome"/>
    <property type="evidence" value="ECO:0007669"/>
    <property type="project" value="InterPro"/>
</dbReference>
<dbReference type="SUPFAM" id="SSF50104">
    <property type="entry name" value="Translation proteins SH3-like domain"/>
    <property type="match status" value="1"/>
</dbReference>
<comment type="similarity">
    <text evidence="1 5">Belongs to the universal ribosomal protein uL24 family.</text>
</comment>
<evidence type="ECO:0000256" key="1">
    <source>
        <dbReference type="ARBA" id="ARBA00010618"/>
    </source>
</evidence>
<dbReference type="NCBIfam" id="TIGR01079">
    <property type="entry name" value="rplX_bact"/>
    <property type="match status" value="1"/>
</dbReference>
<evidence type="ECO:0000256" key="3">
    <source>
        <dbReference type="ARBA" id="ARBA00023274"/>
    </source>
</evidence>
<dbReference type="Pfam" id="PF00467">
    <property type="entry name" value="KOW"/>
    <property type="match status" value="1"/>
</dbReference>
<feature type="domain" description="KOW" evidence="6">
    <location>
        <begin position="2"/>
        <end position="29"/>
    </location>
</feature>
<accession>A0A2G9YWN2</accession>
<comment type="function">
    <text evidence="5">One of the proteins that surrounds the polypeptide exit tunnel on the outside of the subunit.</text>
</comment>
<keyword evidence="5" id="KW-0699">rRNA-binding</keyword>
<comment type="caution">
    <text evidence="7">The sequence shown here is derived from an EMBL/GenBank/DDBJ whole genome shotgun (WGS) entry which is preliminary data.</text>
</comment>
<dbReference type="GO" id="GO:0019843">
    <property type="term" value="F:rRNA binding"/>
    <property type="evidence" value="ECO:0007669"/>
    <property type="project" value="UniProtKB-UniRule"/>
</dbReference>
<keyword evidence="2 5" id="KW-0689">Ribosomal protein</keyword>
<evidence type="ECO:0000256" key="4">
    <source>
        <dbReference type="ARBA" id="ARBA00035206"/>
    </source>
</evidence>
<keyword evidence="3 5" id="KW-0687">Ribonucleoprotein</keyword>
<comment type="function">
    <text evidence="5">One of two assembly initiator proteins, it binds directly to the 5'-end of the 23S rRNA, where it nucleates assembly of the 50S subunit.</text>
</comment>
<dbReference type="InterPro" id="IPR014722">
    <property type="entry name" value="Rib_uL2_dom2"/>
</dbReference>
<reference evidence="7 8" key="1">
    <citation type="submission" date="2017-09" db="EMBL/GenBank/DDBJ databases">
        <title>Depth-based differentiation of microbial function through sediment-hosted aquifers and enrichment of novel symbionts in the deep terrestrial subsurface.</title>
        <authorList>
            <person name="Probst A.J."/>
            <person name="Ladd B."/>
            <person name="Jarett J.K."/>
            <person name="Geller-Mcgrath D.E."/>
            <person name="Sieber C.M."/>
            <person name="Emerson J.B."/>
            <person name="Anantharaman K."/>
            <person name="Thomas B.C."/>
            <person name="Malmstrom R."/>
            <person name="Stieglmeier M."/>
            <person name="Klingl A."/>
            <person name="Woyke T."/>
            <person name="Ryan C.M."/>
            <person name="Banfield J.F."/>
        </authorList>
    </citation>
    <scope>NUCLEOTIDE SEQUENCE [LARGE SCALE GENOMIC DNA]</scope>
    <source>
        <strain evidence="7">CG23_combo_of_CG06-09_8_20_14_all_38_19</strain>
    </source>
</reference>
<sequence length="101" mass="11441">MKIKKGDTVLIISGKDRLKKGKVLRVLPKEGKVLVEGVNIRKKHIKPKRSGEKGEKVEMLGFINVSNVKIICSKCGKTTRVGYKTLNEKKYRVCKKCDQEI</sequence>
<name>A0A2G9YWN2_9BACT</name>
<dbReference type="HAMAP" id="MF_01326_B">
    <property type="entry name" value="Ribosomal_uL24_B"/>
    <property type="match status" value="1"/>
</dbReference>
<dbReference type="SMART" id="SM00739">
    <property type="entry name" value="KOW"/>
    <property type="match status" value="1"/>
</dbReference>
<dbReference type="CDD" id="cd06089">
    <property type="entry name" value="KOW_RPL26"/>
    <property type="match status" value="1"/>
</dbReference>
<dbReference type="InterPro" id="IPR003256">
    <property type="entry name" value="Ribosomal_uL24"/>
</dbReference>
<dbReference type="InterPro" id="IPR057264">
    <property type="entry name" value="Ribosomal_uL24_C"/>
</dbReference>
<dbReference type="InterPro" id="IPR008991">
    <property type="entry name" value="Translation_prot_SH3-like_sf"/>
</dbReference>
<gene>
    <name evidence="5" type="primary">rplX</name>
    <name evidence="7" type="ORF">COX36_02055</name>
</gene>
<dbReference type="Proteomes" id="UP000230273">
    <property type="component" value="Unassembled WGS sequence"/>
</dbReference>
<dbReference type="InterPro" id="IPR005824">
    <property type="entry name" value="KOW"/>
</dbReference>
<comment type="subunit">
    <text evidence="5">Part of the 50S ribosomal subunit.</text>
</comment>